<keyword evidence="5" id="KW-0496">Mitochondrion</keyword>
<dbReference type="Pfam" id="PF10231">
    <property type="entry name" value="COA8"/>
    <property type="match status" value="1"/>
</dbReference>
<dbReference type="InterPro" id="IPR018796">
    <property type="entry name" value="COA8"/>
</dbReference>
<gene>
    <name evidence="7" type="ORF">PhCBS80983_g00695</name>
</gene>
<name>A0A507EG76_9FUNG</name>
<reference evidence="7 8" key="1">
    <citation type="journal article" date="2019" name="Sci. Rep.">
        <title>Comparative genomics of chytrid fungi reveal insights into the obligate biotrophic and pathogenic lifestyle of Synchytrium endobioticum.</title>
        <authorList>
            <person name="van de Vossenberg B.T.L.H."/>
            <person name="Warris S."/>
            <person name="Nguyen H.D.T."/>
            <person name="van Gent-Pelzer M.P.E."/>
            <person name="Joly D.L."/>
            <person name="van de Geest H.C."/>
            <person name="Bonants P.J.M."/>
            <person name="Smith D.S."/>
            <person name="Levesque C.A."/>
            <person name="van der Lee T.A.J."/>
        </authorList>
    </citation>
    <scope>NUCLEOTIDE SEQUENCE [LARGE SCALE GENOMIC DNA]</scope>
    <source>
        <strain evidence="7 8">CBS 809.83</strain>
    </source>
</reference>
<dbReference type="EMBL" id="QEAQ01000004">
    <property type="protein sequence ID" value="TPX62180.1"/>
    <property type="molecule type" value="Genomic_DNA"/>
</dbReference>
<protein>
    <submittedName>
        <fullName evidence="7">Uncharacterized protein</fullName>
    </submittedName>
</protein>
<evidence type="ECO:0000256" key="6">
    <source>
        <dbReference type="ARBA" id="ARBA00023136"/>
    </source>
</evidence>
<evidence type="ECO:0000256" key="1">
    <source>
        <dbReference type="ARBA" id="ARBA00004443"/>
    </source>
</evidence>
<evidence type="ECO:0000256" key="3">
    <source>
        <dbReference type="ARBA" id="ARBA00022792"/>
    </source>
</evidence>
<keyword evidence="6" id="KW-0472">Membrane</keyword>
<keyword evidence="3" id="KW-0999">Mitochondrion inner membrane</keyword>
<comment type="subcellular location">
    <subcellularLocation>
        <location evidence="1">Mitochondrion inner membrane</location>
        <topology evidence="1">Peripheral membrane protein</topology>
        <orientation evidence="1">Matrix side</orientation>
    </subcellularLocation>
</comment>
<accession>A0A507EG76</accession>
<evidence type="ECO:0000256" key="2">
    <source>
        <dbReference type="ARBA" id="ARBA00005453"/>
    </source>
</evidence>
<evidence type="ECO:0000256" key="5">
    <source>
        <dbReference type="ARBA" id="ARBA00023128"/>
    </source>
</evidence>
<dbReference type="GO" id="GO:0005743">
    <property type="term" value="C:mitochondrial inner membrane"/>
    <property type="evidence" value="ECO:0007669"/>
    <property type="project" value="UniProtKB-SubCell"/>
</dbReference>
<sequence length="203" mass="23523">MLSHCEITAARSLDTSCRRTAGKAFSATPIRSLKTSVPTYASSRSSSLVVSSPHPTSHIRLIRFQDSADPSLTEIERSWKLHREDVQRWHHAFWQENNKHFVEEKAAFENQVYRKHNRSATPHELSTFYKQYLDTSFDRHAQYNKALWKENTRMLALGLRAELSGLWRATGQIMLGLDMWWHRMSQTIVRVGGGHRAQGITFR</sequence>
<evidence type="ECO:0000313" key="7">
    <source>
        <dbReference type="EMBL" id="TPX62180.1"/>
    </source>
</evidence>
<dbReference type="PANTHER" id="PTHR31107:SF2">
    <property type="entry name" value="CYTOCHROME C OXIDASE ASSEMBLY FACTOR 8"/>
    <property type="match status" value="1"/>
</dbReference>
<evidence type="ECO:0000256" key="4">
    <source>
        <dbReference type="ARBA" id="ARBA00022946"/>
    </source>
</evidence>
<dbReference type="PANTHER" id="PTHR31107">
    <property type="entry name" value="APOPTOGENIC PROTEIN 1, MITOCHONDRIAL"/>
    <property type="match status" value="1"/>
</dbReference>
<comment type="similarity">
    <text evidence="2">Belongs to the COA8 family.</text>
</comment>
<proteinExistence type="inferred from homology"/>
<evidence type="ECO:0000313" key="8">
    <source>
        <dbReference type="Proteomes" id="UP000318582"/>
    </source>
</evidence>
<dbReference type="Proteomes" id="UP000318582">
    <property type="component" value="Unassembled WGS sequence"/>
</dbReference>
<organism evidence="7 8">
    <name type="scientific">Powellomyces hirtus</name>
    <dbReference type="NCBI Taxonomy" id="109895"/>
    <lineage>
        <taxon>Eukaryota</taxon>
        <taxon>Fungi</taxon>
        <taxon>Fungi incertae sedis</taxon>
        <taxon>Chytridiomycota</taxon>
        <taxon>Chytridiomycota incertae sedis</taxon>
        <taxon>Chytridiomycetes</taxon>
        <taxon>Spizellomycetales</taxon>
        <taxon>Powellomycetaceae</taxon>
        <taxon>Powellomyces</taxon>
    </lineage>
</organism>
<keyword evidence="8" id="KW-1185">Reference proteome</keyword>
<comment type="caution">
    <text evidence="7">The sequence shown here is derived from an EMBL/GenBank/DDBJ whole genome shotgun (WGS) entry which is preliminary data.</text>
</comment>
<dbReference type="AlphaFoldDB" id="A0A507EG76"/>
<dbReference type="GO" id="GO:0097193">
    <property type="term" value="P:intrinsic apoptotic signaling pathway"/>
    <property type="evidence" value="ECO:0007669"/>
    <property type="project" value="InterPro"/>
</dbReference>
<keyword evidence="4" id="KW-0809">Transit peptide</keyword>